<reference evidence="11" key="1">
    <citation type="journal article" date="2006" name="Proc. Natl. Acad. Sci. U.S.A.">
        <title>Genome analysis of the smallest free-living eukaryote Ostreococcus tauri unveils many unique features.</title>
        <authorList>
            <person name="Derelle E."/>
            <person name="Ferraz C."/>
            <person name="Rombauts S."/>
            <person name="Rouze P."/>
            <person name="Worden A.Z."/>
            <person name="Robbens S."/>
            <person name="Partensky F."/>
            <person name="Degroeve S."/>
            <person name="Echeynie S."/>
            <person name="Cooke R."/>
            <person name="Saeys Y."/>
            <person name="Wuyts J."/>
            <person name="Jabbari K."/>
            <person name="Bowler C."/>
            <person name="Panaud O."/>
            <person name="Piegu B."/>
            <person name="Ball S.G."/>
            <person name="Ral J.-P."/>
            <person name="Bouget F.-Y."/>
            <person name="Piganeau G."/>
            <person name="De Baets B."/>
            <person name="Picard A."/>
            <person name="Delseny M."/>
            <person name="Demaille J."/>
            <person name="Van de Peer Y."/>
            <person name="Moreau H."/>
        </authorList>
    </citation>
    <scope>NUCLEOTIDE SEQUENCE [LARGE SCALE GENOMIC DNA]</scope>
    <source>
        <strain evidence="11">OTTH 0595 / CCAP 157/2 / RCC745</strain>
    </source>
</reference>
<evidence type="ECO:0000256" key="3">
    <source>
        <dbReference type="ARBA" id="ARBA00005043"/>
    </source>
</evidence>
<dbReference type="InterPro" id="IPR019519">
    <property type="entry name" value="Elp5"/>
</dbReference>
<evidence type="ECO:0000256" key="5">
    <source>
        <dbReference type="ARBA" id="ARBA00020264"/>
    </source>
</evidence>
<name>A0A096P786_OSTTA</name>
<dbReference type="KEGG" id="ota:OT_ostta03g00900"/>
<comment type="subcellular location">
    <subcellularLocation>
        <location evidence="2">Cytoplasm</location>
    </subcellularLocation>
    <subcellularLocation>
        <location evidence="1">Nucleus</location>
    </subcellularLocation>
</comment>
<sequence>MVRALEDGRRSGGNGVLSSGWALCALDCASKLSRAFGGGALPSTVRALRSRDDVSVLVTLSVGDGAGAGEQLVESEATCVIVVRRIEADDGRVAADVETDVRRAIGRRRRERERVTVLDGDVLEFSAIEVESIESAVARALRTTPGAIDTDEDEEQRVARRLQSVVPFDLGVKLSAEEREARQKVRLSYEHQGVEGVNAYDEGDFLAYLPPDAGGRGSALGVTKPGRGHIYYERDAADDELHDDDLFPDTDDEEEEF</sequence>
<protein>
    <recommendedName>
        <fullName evidence="5">Elongator complex protein 5</fullName>
    </recommendedName>
</protein>
<dbReference type="GO" id="GO:0002098">
    <property type="term" value="P:tRNA wobble uridine modification"/>
    <property type="evidence" value="ECO:0007669"/>
    <property type="project" value="InterPro"/>
</dbReference>
<keyword evidence="8" id="KW-0539">Nucleus</keyword>
<dbReference type="GeneID" id="9833026"/>
<evidence type="ECO:0000256" key="4">
    <source>
        <dbReference type="ARBA" id="ARBA00009567"/>
    </source>
</evidence>
<dbReference type="RefSeq" id="XP_022838428.1">
    <property type="nucleotide sequence ID" value="XM_022984689.1"/>
</dbReference>
<evidence type="ECO:0000313" key="10">
    <source>
        <dbReference type="EMBL" id="CEF97007.1"/>
    </source>
</evidence>
<feature type="compositionally biased region" description="Acidic residues" evidence="9">
    <location>
        <begin position="236"/>
        <end position="257"/>
    </location>
</feature>
<dbReference type="PANTHER" id="PTHR15641">
    <property type="entry name" value="ELONGATOR COMPLEX PROTEIN 5"/>
    <property type="match status" value="1"/>
</dbReference>
<comment type="pathway">
    <text evidence="3">tRNA modification; 5-methoxycarbonylmethyl-2-thiouridine-tRNA biosynthesis.</text>
</comment>
<keyword evidence="7" id="KW-0819">tRNA processing</keyword>
<organism evidence="10 11">
    <name type="scientific">Ostreococcus tauri</name>
    <name type="common">Marine green alga</name>
    <dbReference type="NCBI Taxonomy" id="70448"/>
    <lineage>
        <taxon>Eukaryota</taxon>
        <taxon>Viridiplantae</taxon>
        <taxon>Chlorophyta</taxon>
        <taxon>Mamiellophyceae</taxon>
        <taxon>Mamiellales</taxon>
        <taxon>Bathycoccaceae</taxon>
        <taxon>Ostreococcus</taxon>
    </lineage>
</organism>
<dbReference type="AlphaFoldDB" id="A0A096P786"/>
<evidence type="ECO:0000256" key="6">
    <source>
        <dbReference type="ARBA" id="ARBA00022490"/>
    </source>
</evidence>
<evidence type="ECO:0000256" key="9">
    <source>
        <dbReference type="SAM" id="MobiDB-lite"/>
    </source>
</evidence>
<dbReference type="PANTHER" id="PTHR15641:SF1">
    <property type="entry name" value="ELONGATOR COMPLEX PROTEIN 5"/>
    <property type="match status" value="1"/>
</dbReference>
<dbReference type="GO" id="GO:0005634">
    <property type="term" value="C:nucleus"/>
    <property type="evidence" value="ECO:0007669"/>
    <property type="project" value="UniProtKB-SubCell"/>
</dbReference>
<comment type="caution">
    <text evidence="10">The sequence shown here is derived from an EMBL/GenBank/DDBJ whole genome shotgun (WGS) entry which is preliminary data.</text>
</comment>
<keyword evidence="6" id="KW-0963">Cytoplasm</keyword>
<dbReference type="GO" id="GO:0000049">
    <property type="term" value="F:tRNA binding"/>
    <property type="evidence" value="ECO:0007669"/>
    <property type="project" value="TreeGrafter"/>
</dbReference>
<dbReference type="EMBL" id="CAID01000003">
    <property type="protein sequence ID" value="CEF97007.1"/>
    <property type="molecule type" value="Genomic_DNA"/>
</dbReference>
<gene>
    <name evidence="10" type="ORF">OT_ostta03g00900</name>
</gene>
<dbReference type="STRING" id="70448.A0A096P786"/>
<dbReference type="OrthoDB" id="10492978at2759"/>
<evidence type="ECO:0000256" key="8">
    <source>
        <dbReference type="ARBA" id="ARBA00023242"/>
    </source>
</evidence>
<comment type="similarity">
    <text evidence="4">Belongs to the ELP5 family.</text>
</comment>
<evidence type="ECO:0000256" key="1">
    <source>
        <dbReference type="ARBA" id="ARBA00004123"/>
    </source>
</evidence>
<dbReference type="GO" id="GO:0033588">
    <property type="term" value="C:elongator holoenzyme complex"/>
    <property type="evidence" value="ECO:0007669"/>
    <property type="project" value="InterPro"/>
</dbReference>
<evidence type="ECO:0000256" key="2">
    <source>
        <dbReference type="ARBA" id="ARBA00004496"/>
    </source>
</evidence>
<evidence type="ECO:0000256" key="7">
    <source>
        <dbReference type="ARBA" id="ARBA00022694"/>
    </source>
</evidence>
<dbReference type="Proteomes" id="UP000009170">
    <property type="component" value="Unassembled WGS sequence"/>
</dbReference>
<reference evidence="10 11" key="2">
    <citation type="journal article" date="2014" name="BMC Genomics">
        <title>An improved genome of the model marine alga Ostreococcus tauri unfolds by assessing Illumina de novo assemblies.</title>
        <authorList>
            <person name="Blanc-Mathieu R."/>
            <person name="Verhelst B."/>
            <person name="Derelle E."/>
            <person name="Rombauts S."/>
            <person name="Bouget F.Y."/>
            <person name="Carre I."/>
            <person name="Chateau A."/>
            <person name="Eyre-Walker A."/>
            <person name="Grimsley N."/>
            <person name="Moreau H."/>
            <person name="Piegu B."/>
            <person name="Rivals E."/>
            <person name="Schackwitz W."/>
            <person name="Van de Peer Y."/>
            <person name="Piganeau G."/>
        </authorList>
    </citation>
    <scope>NUCLEOTIDE SEQUENCE [LARGE SCALE GENOMIC DNA]</scope>
    <source>
        <strain evidence="11">OTTH 0595 / CCAP 157/2 / RCC745</strain>
    </source>
</reference>
<dbReference type="InParanoid" id="A0A096P786"/>
<evidence type="ECO:0000313" key="11">
    <source>
        <dbReference type="Proteomes" id="UP000009170"/>
    </source>
</evidence>
<feature type="region of interest" description="Disordered" evidence="9">
    <location>
        <begin position="234"/>
        <end position="257"/>
    </location>
</feature>
<dbReference type="UniPathway" id="UPA00988"/>
<accession>A0A096P786</accession>
<dbReference type="GO" id="GO:0005829">
    <property type="term" value="C:cytosol"/>
    <property type="evidence" value="ECO:0007669"/>
    <property type="project" value="TreeGrafter"/>
</dbReference>
<keyword evidence="11" id="KW-1185">Reference proteome</keyword>
<proteinExistence type="inferred from homology"/>